<comment type="caution">
    <text evidence="1">The sequence shown here is derived from an EMBL/GenBank/DDBJ whole genome shotgun (WGS) entry which is preliminary data.</text>
</comment>
<dbReference type="EMBL" id="JAHLQJ010000003">
    <property type="protein sequence ID" value="MBU5671066.1"/>
    <property type="molecule type" value="Genomic_DNA"/>
</dbReference>
<dbReference type="Proteomes" id="UP000743001">
    <property type="component" value="Unassembled WGS sequence"/>
</dbReference>
<gene>
    <name evidence="1" type="ORF">KQJ23_04390</name>
</gene>
<protein>
    <submittedName>
        <fullName evidence="1">DUF4338 domain-containing protein</fullName>
    </submittedName>
</protein>
<organism evidence="1 2">
    <name type="scientific">Paenibacillus brevis</name>
    <dbReference type="NCBI Taxonomy" id="2841508"/>
    <lineage>
        <taxon>Bacteria</taxon>
        <taxon>Bacillati</taxon>
        <taxon>Bacillota</taxon>
        <taxon>Bacilli</taxon>
        <taxon>Bacillales</taxon>
        <taxon>Paenibacillaceae</taxon>
        <taxon>Paenibacillus</taxon>
    </lineage>
</organism>
<reference evidence="1 2" key="1">
    <citation type="submission" date="2021-06" db="EMBL/GenBank/DDBJ databases">
        <authorList>
            <person name="Sun Q."/>
            <person name="Li D."/>
        </authorList>
    </citation>
    <scope>NUCLEOTIDE SEQUENCE [LARGE SCALE GENOMIC DNA]</scope>
    <source>
        <strain evidence="1 2">MSJ-6</strain>
    </source>
</reference>
<proteinExistence type="predicted"/>
<accession>A0ABS6FM81</accession>
<sequence>MINEKSVIQPFLSEEYLQDLTEILKKAGSLMAGRERANWIANNIPDSNNNEVLDEMRFRSLLLLLRDLFSQGWELTFKDGIANIHHPITPDNVETKQWYKDALLRERNKQLENDSIKKFILKMEKERNYNGDKVSIRNLILPVNQLLSDIEDYKEDAVRPYLQIIQSSSEKDEKTGFKLLDIWRYFRLTWTLPHKPTPGRNIFLLVRDSAQEYHPIIGIAALGSSIVQITCRDNEIGWTLEGIRERMDTMNDVTAGQIINSLSHSLVKSISGIEFRDLIGGEVNILNAKDYENTLSTFLKGTGSRPAAPRISSNLDEVNWSDVCQSPFYKVKRAKALLKLFKAQSFFSDLNINEPLEALRQLIMTSRGRSALSTALQSNKKEKVGANMMDIIVCGAIPPYNYLLGGKLISMLMMSPELTQEYQRKYKNQISVIASAMKGEPVVKPANLVFLGTTSLYETGSSQYNRLTIPKYALNDNEPLHKIGFKPLGVTKGFGTVYISDETVEALSGLTTKLHGRRVVNNTFGEGTSPRMRLIRAGLDALGLPSNHLLNHNFKRIVYGVKLADNAYEYLRGEENEPCYFLNQDKPHEMTEAICEFWRKRWLAMRINNNDIIQKLSQFDSNKFLLGHNYFENK</sequence>
<dbReference type="RefSeq" id="WP_216477471.1">
    <property type="nucleotide sequence ID" value="NZ_JAHLQJ010000003.1"/>
</dbReference>
<name>A0ABS6FM81_9BACL</name>
<dbReference type="Pfam" id="PF14236">
    <property type="entry name" value="DruA"/>
    <property type="match status" value="2"/>
</dbReference>
<evidence type="ECO:0000313" key="1">
    <source>
        <dbReference type="EMBL" id="MBU5671066.1"/>
    </source>
</evidence>
<keyword evidence="2" id="KW-1185">Reference proteome</keyword>
<dbReference type="InterPro" id="IPR025639">
    <property type="entry name" value="DruA"/>
</dbReference>
<evidence type="ECO:0000313" key="2">
    <source>
        <dbReference type="Proteomes" id="UP000743001"/>
    </source>
</evidence>